<reference evidence="1 2" key="1">
    <citation type="submission" date="2024-11" db="EMBL/GenBank/DDBJ databases">
        <title>Chromosome-level genome assembly of the freshwater bivalve Anodonta woodiana.</title>
        <authorList>
            <person name="Chen X."/>
        </authorList>
    </citation>
    <scope>NUCLEOTIDE SEQUENCE [LARGE SCALE GENOMIC DNA]</scope>
    <source>
        <strain evidence="1">MN2024</strain>
        <tissue evidence="1">Gills</tissue>
    </source>
</reference>
<comment type="caution">
    <text evidence="1">The sequence shown here is derived from an EMBL/GenBank/DDBJ whole genome shotgun (WGS) entry which is preliminary data.</text>
</comment>
<accession>A0ABD3WP30</accession>
<name>A0ABD3WP30_SINWO</name>
<proteinExistence type="predicted"/>
<dbReference type="Proteomes" id="UP001634394">
    <property type="component" value="Unassembled WGS sequence"/>
</dbReference>
<sequence length="114" mass="12703">MVETLDSDALKTLLKVMEPVKLAVENLSRGDAMLTNANTSLEFMFNKLANETNDISTELMGNLKCRLEERLNKDVMNLLRSLKDPSVALSNTTLNFAGNHPSRLFGDNDTEDVE</sequence>
<protein>
    <submittedName>
        <fullName evidence="1">Uncharacterized protein</fullName>
    </submittedName>
</protein>
<dbReference type="EMBL" id="JBJQND010000005">
    <property type="protein sequence ID" value="KAL3875739.1"/>
    <property type="molecule type" value="Genomic_DNA"/>
</dbReference>
<dbReference type="AlphaFoldDB" id="A0ABD3WP30"/>
<evidence type="ECO:0000313" key="2">
    <source>
        <dbReference type="Proteomes" id="UP001634394"/>
    </source>
</evidence>
<keyword evidence="2" id="KW-1185">Reference proteome</keyword>
<evidence type="ECO:0000313" key="1">
    <source>
        <dbReference type="EMBL" id="KAL3875739.1"/>
    </source>
</evidence>
<organism evidence="1 2">
    <name type="scientific">Sinanodonta woodiana</name>
    <name type="common">Chinese pond mussel</name>
    <name type="synonym">Anodonta woodiana</name>
    <dbReference type="NCBI Taxonomy" id="1069815"/>
    <lineage>
        <taxon>Eukaryota</taxon>
        <taxon>Metazoa</taxon>
        <taxon>Spiralia</taxon>
        <taxon>Lophotrochozoa</taxon>
        <taxon>Mollusca</taxon>
        <taxon>Bivalvia</taxon>
        <taxon>Autobranchia</taxon>
        <taxon>Heteroconchia</taxon>
        <taxon>Palaeoheterodonta</taxon>
        <taxon>Unionida</taxon>
        <taxon>Unionoidea</taxon>
        <taxon>Unionidae</taxon>
        <taxon>Unioninae</taxon>
        <taxon>Sinanodonta</taxon>
    </lineage>
</organism>
<gene>
    <name evidence="1" type="ORF">ACJMK2_033660</name>
</gene>